<dbReference type="InterPro" id="IPR050403">
    <property type="entry name" value="Myosin_RLC"/>
</dbReference>
<dbReference type="Gene3D" id="1.10.238.10">
    <property type="entry name" value="EF-hand"/>
    <property type="match status" value="2"/>
</dbReference>
<dbReference type="Ensembl" id="ENSCCAT00000045530.1">
    <property type="protein sequence ID" value="ENSCCAP00000027921.1"/>
    <property type="gene ID" value="ENSCCAG00000031849.1"/>
</dbReference>
<organism evidence="3 4">
    <name type="scientific">Cebus imitator</name>
    <name type="common">Panamanian white-faced capuchin</name>
    <name type="synonym">Cebus capucinus imitator</name>
    <dbReference type="NCBI Taxonomy" id="2715852"/>
    <lineage>
        <taxon>Eukaryota</taxon>
        <taxon>Metazoa</taxon>
        <taxon>Chordata</taxon>
        <taxon>Craniata</taxon>
        <taxon>Vertebrata</taxon>
        <taxon>Euteleostomi</taxon>
        <taxon>Mammalia</taxon>
        <taxon>Eutheria</taxon>
        <taxon>Euarchontoglires</taxon>
        <taxon>Primates</taxon>
        <taxon>Haplorrhini</taxon>
        <taxon>Platyrrhini</taxon>
        <taxon>Cebidae</taxon>
        <taxon>Cebinae</taxon>
        <taxon>Cebus</taxon>
    </lineage>
</organism>
<accession>A0A2K5RIG2</accession>
<dbReference type="STRING" id="9516.ENSCCAP00000027921"/>
<dbReference type="InterPro" id="IPR002048">
    <property type="entry name" value="EF_hand_dom"/>
</dbReference>
<evidence type="ECO:0000313" key="4">
    <source>
        <dbReference type="Proteomes" id="UP000233040"/>
    </source>
</evidence>
<dbReference type="GO" id="GO:0005509">
    <property type="term" value="F:calcium ion binding"/>
    <property type="evidence" value="ECO:0007669"/>
    <property type="project" value="InterPro"/>
</dbReference>
<protein>
    <recommendedName>
        <fullName evidence="2">EF-hand domain-containing protein</fullName>
    </recommendedName>
</protein>
<dbReference type="Proteomes" id="UP000233040">
    <property type="component" value="Unassembled WGS sequence"/>
</dbReference>
<name>A0A2K5RIG2_CEBIM</name>
<reference evidence="3" key="1">
    <citation type="submission" date="2025-08" db="UniProtKB">
        <authorList>
            <consortium name="Ensembl"/>
        </authorList>
    </citation>
    <scope>IDENTIFICATION</scope>
</reference>
<dbReference type="PANTHER" id="PTHR23049">
    <property type="entry name" value="MYOSIN REGULATORY LIGHT CHAIN 2"/>
    <property type="match status" value="1"/>
</dbReference>
<dbReference type="GeneTree" id="ENSGT00940000153607"/>
<feature type="domain" description="EF-hand" evidence="2">
    <location>
        <begin position="29"/>
        <end position="64"/>
    </location>
</feature>
<evidence type="ECO:0000313" key="3">
    <source>
        <dbReference type="Ensembl" id="ENSCCAP00000027921.1"/>
    </source>
</evidence>
<keyword evidence="1" id="KW-0677">Repeat</keyword>
<dbReference type="SMART" id="SM00054">
    <property type="entry name" value="EFh"/>
    <property type="match status" value="2"/>
</dbReference>
<evidence type="ECO:0000259" key="2">
    <source>
        <dbReference type="PROSITE" id="PS50222"/>
    </source>
</evidence>
<dbReference type="AlphaFoldDB" id="A0A2K5RIG2"/>
<feature type="domain" description="EF-hand" evidence="2">
    <location>
        <begin position="80"/>
        <end position="115"/>
    </location>
</feature>
<proteinExistence type="predicted"/>
<dbReference type="PROSITE" id="PS50222">
    <property type="entry name" value="EF_HAND_2"/>
    <property type="match status" value="2"/>
</dbReference>
<sequence>MSSKRAKTKTTQKRPQHTTSNVFAMFDQSWIQEFKEAFNVIHQNRDGFINEEDFHDTLAPSPINFTIFLTMFGEKLNGTDPEDVIRNVFACFDEEATGTIQEDYLTELLTTRFTNEDQFMNEEVDNLYRESPVERKVNFNYIEFTRILKQWSKRQR</sequence>
<dbReference type="InterPro" id="IPR011992">
    <property type="entry name" value="EF-hand-dom_pair"/>
</dbReference>
<keyword evidence="4" id="KW-1185">Reference proteome</keyword>
<reference evidence="3" key="2">
    <citation type="submission" date="2025-09" db="UniProtKB">
        <authorList>
            <consortium name="Ensembl"/>
        </authorList>
    </citation>
    <scope>IDENTIFICATION</scope>
</reference>
<dbReference type="SUPFAM" id="SSF47473">
    <property type="entry name" value="EF-hand"/>
    <property type="match status" value="1"/>
</dbReference>
<evidence type="ECO:0000256" key="1">
    <source>
        <dbReference type="ARBA" id="ARBA00022737"/>
    </source>
</evidence>